<gene>
    <name evidence="1" type="ORF">DI599_12190</name>
</gene>
<sequence>MLVLVLVGWDGKRAGAADRCGLPVGRAAVRGDLCLAGGRFDAAIALGVGDGGGGDADFEAEASSGLVLGFCLMRGLDTALA</sequence>
<evidence type="ECO:0000313" key="1">
    <source>
        <dbReference type="EMBL" id="PZP23406.1"/>
    </source>
</evidence>
<organism evidence="1 2">
    <name type="scientific">Pseudomonas kuykendallii</name>
    <dbReference type="NCBI Taxonomy" id="1007099"/>
    <lineage>
        <taxon>Bacteria</taxon>
        <taxon>Pseudomonadati</taxon>
        <taxon>Pseudomonadota</taxon>
        <taxon>Gammaproteobacteria</taxon>
        <taxon>Pseudomonadales</taxon>
        <taxon>Pseudomonadaceae</taxon>
        <taxon>Pseudomonas</taxon>
    </lineage>
</organism>
<dbReference type="AlphaFoldDB" id="A0A2W5ETJ2"/>
<protein>
    <submittedName>
        <fullName evidence="1">Uncharacterized protein</fullName>
    </submittedName>
</protein>
<evidence type="ECO:0000313" key="2">
    <source>
        <dbReference type="Proteomes" id="UP000249198"/>
    </source>
</evidence>
<proteinExistence type="predicted"/>
<reference evidence="1 2" key="1">
    <citation type="submission" date="2017-08" db="EMBL/GenBank/DDBJ databases">
        <title>Infants hospitalized years apart are colonized by the same room-sourced microbial strains.</title>
        <authorList>
            <person name="Brooks B."/>
            <person name="Olm M.R."/>
            <person name="Firek B.A."/>
            <person name="Baker R."/>
            <person name="Thomas B.C."/>
            <person name="Morowitz M.J."/>
            <person name="Banfield J.F."/>
        </authorList>
    </citation>
    <scope>NUCLEOTIDE SEQUENCE [LARGE SCALE GENOMIC DNA]</scope>
    <source>
        <strain evidence="1">S2_009_000_R2_77</strain>
    </source>
</reference>
<dbReference type="EMBL" id="QFOH01000013">
    <property type="protein sequence ID" value="PZP23406.1"/>
    <property type="molecule type" value="Genomic_DNA"/>
</dbReference>
<name>A0A2W5ETJ2_9PSED</name>
<comment type="caution">
    <text evidence="1">The sequence shown here is derived from an EMBL/GenBank/DDBJ whole genome shotgun (WGS) entry which is preliminary data.</text>
</comment>
<dbReference type="Proteomes" id="UP000249198">
    <property type="component" value="Unassembled WGS sequence"/>
</dbReference>
<accession>A0A2W5ETJ2</accession>